<dbReference type="SUPFAM" id="SSF56994">
    <property type="entry name" value="Insulin-like"/>
    <property type="match status" value="1"/>
</dbReference>
<reference evidence="4" key="3">
    <citation type="journal article" date="2021" name="Sci. Rep.">
        <title>Transcriptional profiles in Strongyloides stercoralis males reveal deviations from the Caenorhabditis sex determination model.</title>
        <authorList>
            <person name="Gonzalez Akimori D"/>
            <person name="Dalessandro EJ"/>
            <person name="Nolan TJ"/>
            <person name="Stieha CR"/>
            <person name="Lok JB Stoltzfus.JDC."/>
        </authorList>
    </citation>
    <scope>NUCLEOTIDE SEQUENCE</scope>
    <source>
        <strain evidence="4">PV001</strain>
    </source>
</reference>
<gene>
    <name evidence="4" type="primary">ilp-6</name>
</gene>
<evidence type="ECO:0000313" key="5">
    <source>
        <dbReference type="Proteomes" id="UP000035681"/>
    </source>
</evidence>
<feature type="chain" id="PRO_5041597200" evidence="3">
    <location>
        <begin position="18"/>
        <end position="121"/>
    </location>
</feature>
<protein>
    <submittedName>
        <fullName evidence="4 6">Insulin-like peptide type beta</fullName>
    </submittedName>
</protein>
<dbReference type="InterPro" id="IPR022353">
    <property type="entry name" value="Insulin_CS"/>
</dbReference>
<reference evidence="4" key="1">
    <citation type="journal article" date="2012" name="PLoS Negl. Trop. Dis.">
        <title>RNAseq analysis of the parasitic nematode Strongyloides stercoralis reveals divergent regulation of canonical dauer pathways.</title>
        <authorList>
            <person name="Stoltzfus JD"/>
            <person name="Minot S"/>
            <person name="Berriman M"/>
            <person name="Nolan TJ Lok.JB."/>
        </authorList>
    </citation>
    <scope>NUCLEOTIDE SEQUENCE</scope>
    <source>
        <strain evidence="4">PV001</strain>
    </source>
</reference>
<sequence length="121" mass="14204">MFSRLLTIFIFVQLLVATCMINSQRPICGKRMKDKIFNYCSTYICPEISASEFYKHKSFKFPTYEIPNQHIRIALNCCTKGCNEKEIQNFCCGISSNDYDIRKNDREFIGYEAIEPQEDQD</sequence>
<organism evidence="6">
    <name type="scientific">Strongyloides stercoralis</name>
    <name type="common">Threadworm</name>
    <dbReference type="NCBI Taxonomy" id="6248"/>
    <lineage>
        <taxon>Eukaryota</taxon>
        <taxon>Metazoa</taxon>
        <taxon>Ecdysozoa</taxon>
        <taxon>Nematoda</taxon>
        <taxon>Chromadorea</taxon>
        <taxon>Rhabditida</taxon>
        <taxon>Tylenchina</taxon>
        <taxon>Panagrolaimomorpha</taxon>
        <taxon>Strongyloidoidea</taxon>
        <taxon>Strongyloididae</taxon>
        <taxon>Strongyloides</taxon>
    </lineage>
</organism>
<dbReference type="InterPro" id="IPR036438">
    <property type="entry name" value="Insulin-like_sf"/>
</dbReference>
<evidence type="ECO:0000313" key="4">
    <source>
        <dbReference type="EMBL" id="QWX95801.1"/>
    </source>
</evidence>
<reference evidence="6" key="2">
    <citation type="submission" date="2015-08" db="UniProtKB">
        <authorList>
            <consortium name="WormBaseParasite"/>
        </authorList>
    </citation>
    <scope>IDENTIFICATION</scope>
</reference>
<keyword evidence="2 3" id="KW-0732">Signal</keyword>
<dbReference type="WBParaSite" id="TCONS_00006494.p1">
    <property type="protein sequence ID" value="TCONS_00006494.p1"/>
    <property type="gene ID" value="XLOC_004636"/>
</dbReference>
<evidence type="ECO:0000256" key="1">
    <source>
        <dbReference type="ARBA" id="ARBA00009034"/>
    </source>
</evidence>
<accession>A0A0K0DYB4</accession>
<dbReference type="AlphaFoldDB" id="A0A0K0DYB4"/>
<name>A0A0K0DYB4_STRER</name>
<evidence type="ECO:0000256" key="2">
    <source>
        <dbReference type="ARBA" id="ARBA00022729"/>
    </source>
</evidence>
<dbReference type="WBParaSite" id="SSTP_0000222800.1">
    <property type="protein sequence ID" value="SSTP_0000222800.1"/>
    <property type="gene ID" value="SSTP_0000222800"/>
</dbReference>
<dbReference type="Proteomes" id="UP000035681">
    <property type="component" value="Unplaced"/>
</dbReference>
<comment type="similarity">
    <text evidence="1">Belongs to the insulin family.</text>
</comment>
<reference evidence="4" key="4">
    <citation type="submission" date="2021-05" db="EMBL/GenBank/DDBJ databases">
        <authorList>
            <person name="Stoltzfus J.D.C."/>
        </authorList>
    </citation>
    <scope>NUCLEOTIDE SEQUENCE</scope>
    <source>
        <strain evidence="4">PV001</strain>
    </source>
</reference>
<evidence type="ECO:0000313" key="6">
    <source>
        <dbReference type="WBParaSite" id="SSTP_0000222800.1"/>
    </source>
</evidence>
<evidence type="ECO:0000256" key="3">
    <source>
        <dbReference type="SAM" id="SignalP"/>
    </source>
</evidence>
<proteinExistence type="evidence at transcript level"/>
<keyword evidence="5" id="KW-1185">Reference proteome</keyword>
<dbReference type="PROSITE" id="PS00262">
    <property type="entry name" value="INSULIN"/>
    <property type="match status" value="1"/>
</dbReference>
<dbReference type="EMBL" id="MZ297841">
    <property type="protein sequence ID" value="QWX95801.1"/>
    <property type="molecule type" value="mRNA"/>
</dbReference>
<feature type="signal peptide" evidence="3">
    <location>
        <begin position="1"/>
        <end position="17"/>
    </location>
</feature>